<evidence type="ECO:0000256" key="5">
    <source>
        <dbReference type="ARBA" id="ARBA00022842"/>
    </source>
</evidence>
<comment type="caution">
    <text evidence="7">The sequence shown here is derived from an EMBL/GenBank/DDBJ whole genome shotgun (WGS) entry which is preliminary data.</text>
</comment>
<dbReference type="PROSITE" id="PS00893">
    <property type="entry name" value="NUDIX_BOX"/>
    <property type="match status" value="1"/>
</dbReference>
<dbReference type="Proteomes" id="UP000070467">
    <property type="component" value="Unassembled WGS sequence"/>
</dbReference>
<dbReference type="Gene3D" id="3.90.79.10">
    <property type="entry name" value="Nucleoside Triphosphate Pyrophosphohydrolase"/>
    <property type="match status" value="1"/>
</dbReference>
<keyword evidence="4" id="KW-0378">Hydrolase</keyword>
<proteinExistence type="inferred from homology"/>
<evidence type="ECO:0000256" key="3">
    <source>
        <dbReference type="ARBA" id="ARBA00022723"/>
    </source>
</evidence>
<evidence type="ECO:0000313" key="8">
    <source>
        <dbReference type="Proteomes" id="UP000070467"/>
    </source>
</evidence>
<name>A0ABR5TPY2_9BACL</name>
<accession>A0ABR5TPY2</accession>
<protein>
    <submittedName>
        <fullName evidence="7">Mutator MutT protein</fullName>
    </submittedName>
</protein>
<sequence length="158" mass="18703">MKNVLATMCYIDNGDEFLMLLRNKKKNDIHEGMIISVGGKIEDGESPEDCVIREVKEESNLNIINPKLRGIITFPNFQNETNWYTYVYTATEYTGNITDNCTEGELIWIKKDDIKNKKIKTWEGDFFFLNWLIENKPFFSAKFIYKNNKYINHEVKFY</sequence>
<evidence type="ECO:0000313" key="7">
    <source>
        <dbReference type="EMBL" id="KXB58986.1"/>
    </source>
</evidence>
<dbReference type="InterPro" id="IPR003562">
    <property type="entry name" value="Mutator_MutX_prot"/>
</dbReference>
<keyword evidence="3" id="KW-0479">Metal-binding</keyword>
<comment type="cofactor">
    <cofactor evidence="1">
        <name>Mg(2+)</name>
        <dbReference type="ChEBI" id="CHEBI:18420"/>
    </cofactor>
</comment>
<dbReference type="CDD" id="cd18886">
    <property type="entry name" value="NUDIX_MutT_Nudt1"/>
    <property type="match status" value="1"/>
</dbReference>
<dbReference type="InterPro" id="IPR020084">
    <property type="entry name" value="NUDIX_hydrolase_CS"/>
</dbReference>
<dbReference type="SUPFAM" id="SSF55811">
    <property type="entry name" value="Nudix"/>
    <property type="match status" value="1"/>
</dbReference>
<dbReference type="Pfam" id="PF00293">
    <property type="entry name" value="NUDIX"/>
    <property type="match status" value="1"/>
</dbReference>
<dbReference type="PRINTS" id="PR01402">
    <property type="entry name" value="MUTATORMUTX"/>
</dbReference>
<dbReference type="RefSeq" id="WP_066128355.1">
    <property type="nucleotide sequence ID" value="NZ_KQ959854.1"/>
</dbReference>
<keyword evidence="8" id="KW-1185">Reference proteome</keyword>
<feature type="domain" description="Nudix hydrolase" evidence="6">
    <location>
        <begin position="2"/>
        <end position="134"/>
    </location>
</feature>
<evidence type="ECO:0000259" key="6">
    <source>
        <dbReference type="PROSITE" id="PS51462"/>
    </source>
</evidence>
<dbReference type="PROSITE" id="PS51462">
    <property type="entry name" value="NUDIX"/>
    <property type="match status" value="1"/>
</dbReference>
<dbReference type="InterPro" id="IPR015797">
    <property type="entry name" value="NUDIX_hydrolase-like_dom_sf"/>
</dbReference>
<evidence type="ECO:0000256" key="4">
    <source>
        <dbReference type="ARBA" id="ARBA00022801"/>
    </source>
</evidence>
<keyword evidence="5" id="KW-0460">Magnesium</keyword>
<gene>
    <name evidence="7" type="ORF">HMPREF1871_00053</name>
</gene>
<evidence type="ECO:0000256" key="2">
    <source>
        <dbReference type="ARBA" id="ARBA00005582"/>
    </source>
</evidence>
<reference evidence="7 8" key="1">
    <citation type="submission" date="2016-01" db="EMBL/GenBank/DDBJ databases">
        <authorList>
            <person name="Mitreva M."/>
            <person name="Pepin K.H."/>
            <person name="Mihindukulasuriya K.A."/>
            <person name="Fulton R."/>
            <person name="Fronick C."/>
            <person name="O'Laughlin M."/>
            <person name="Miner T."/>
            <person name="Herter B."/>
            <person name="Rosa B.A."/>
            <person name="Cordes M."/>
            <person name="Tomlinson C."/>
            <person name="Wollam A."/>
            <person name="Palsikar V.B."/>
            <person name="Mardis E.R."/>
            <person name="Wilson R.K."/>
        </authorList>
    </citation>
    <scope>NUCLEOTIDE SEQUENCE [LARGE SCALE GENOMIC DNA]</scope>
    <source>
        <strain evidence="7 8">KA00071</strain>
    </source>
</reference>
<evidence type="ECO:0000256" key="1">
    <source>
        <dbReference type="ARBA" id="ARBA00001946"/>
    </source>
</evidence>
<dbReference type="PANTHER" id="PTHR43758:SF2">
    <property type="entry name" value="OXIDIZED PURINE NUCLEOSIDE TRIPHOSPHATE HYDROLASE"/>
    <property type="match status" value="1"/>
</dbReference>
<organism evidence="7 8">
    <name type="scientific">Gemelliphila asaccharolytica</name>
    <dbReference type="NCBI Taxonomy" id="502393"/>
    <lineage>
        <taxon>Bacteria</taxon>
        <taxon>Bacillati</taxon>
        <taxon>Bacillota</taxon>
        <taxon>Bacilli</taxon>
        <taxon>Bacillales</taxon>
        <taxon>Gemellaceae</taxon>
        <taxon>Gemelliphila</taxon>
    </lineage>
</organism>
<dbReference type="PANTHER" id="PTHR43758">
    <property type="entry name" value="7,8-DIHYDRO-8-OXOGUANINE TRIPHOSPHATASE"/>
    <property type="match status" value="1"/>
</dbReference>
<dbReference type="InterPro" id="IPR000086">
    <property type="entry name" value="NUDIX_hydrolase_dom"/>
</dbReference>
<comment type="similarity">
    <text evidence="2">Belongs to the Nudix hydrolase family.</text>
</comment>
<dbReference type="EMBL" id="LSDB01000001">
    <property type="protein sequence ID" value="KXB58986.1"/>
    <property type="molecule type" value="Genomic_DNA"/>
</dbReference>